<sequence>MSQHTTTRGTPWPLAAPGAGTAAVLAVTSPHAGFDQREHGHAGALGHTDRARA</sequence>
<dbReference type="EMBL" id="JAMTCO010000010">
    <property type="protein sequence ID" value="MCP2271873.1"/>
    <property type="molecule type" value="Genomic_DNA"/>
</dbReference>
<accession>A0ABT1IGV4</accession>
<evidence type="ECO:0000313" key="3">
    <source>
        <dbReference type="Proteomes" id="UP001205185"/>
    </source>
</evidence>
<dbReference type="RefSeq" id="WP_253888826.1">
    <property type="nucleotide sequence ID" value="NZ_BAAAVB010000003.1"/>
</dbReference>
<gene>
    <name evidence="2" type="ORF">LV75_004387</name>
</gene>
<evidence type="ECO:0000256" key="1">
    <source>
        <dbReference type="SAM" id="MobiDB-lite"/>
    </source>
</evidence>
<evidence type="ECO:0000313" key="2">
    <source>
        <dbReference type="EMBL" id="MCP2271873.1"/>
    </source>
</evidence>
<reference evidence="2 3" key="1">
    <citation type="submission" date="2022-06" db="EMBL/GenBank/DDBJ databases">
        <title>Genomic Encyclopedia of Archaeal and Bacterial Type Strains, Phase II (KMG-II): from individual species to whole genera.</title>
        <authorList>
            <person name="Goeker M."/>
        </authorList>
    </citation>
    <scope>NUCLEOTIDE SEQUENCE [LARGE SCALE GENOMIC DNA]</scope>
    <source>
        <strain evidence="2 3">DSM 44255</strain>
    </source>
</reference>
<comment type="caution">
    <text evidence="2">The sequence shown here is derived from an EMBL/GenBank/DDBJ whole genome shotgun (WGS) entry which is preliminary data.</text>
</comment>
<feature type="region of interest" description="Disordered" evidence="1">
    <location>
        <begin position="27"/>
        <end position="53"/>
    </location>
</feature>
<keyword evidence="3" id="KW-1185">Reference proteome</keyword>
<proteinExistence type="predicted"/>
<feature type="compositionally biased region" description="Basic and acidic residues" evidence="1">
    <location>
        <begin position="34"/>
        <end position="53"/>
    </location>
</feature>
<dbReference type="Proteomes" id="UP001205185">
    <property type="component" value="Unassembled WGS sequence"/>
</dbReference>
<organism evidence="2 3">
    <name type="scientific">Actinokineospora diospyrosa</name>
    <dbReference type="NCBI Taxonomy" id="103728"/>
    <lineage>
        <taxon>Bacteria</taxon>
        <taxon>Bacillati</taxon>
        <taxon>Actinomycetota</taxon>
        <taxon>Actinomycetes</taxon>
        <taxon>Pseudonocardiales</taxon>
        <taxon>Pseudonocardiaceae</taxon>
        <taxon>Actinokineospora</taxon>
    </lineage>
</organism>
<protein>
    <submittedName>
        <fullName evidence="2">Uncharacterized protein</fullName>
    </submittedName>
</protein>
<name>A0ABT1IGV4_9PSEU</name>